<dbReference type="Proteomes" id="UP000719942">
    <property type="component" value="Unassembled WGS sequence"/>
</dbReference>
<organism evidence="9 10">
    <name type="scientific">Caproiciproducens faecalis</name>
    <dbReference type="NCBI Taxonomy" id="2820301"/>
    <lineage>
        <taxon>Bacteria</taxon>
        <taxon>Bacillati</taxon>
        <taxon>Bacillota</taxon>
        <taxon>Clostridia</taxon>
        <taxon>Eubacteriales</taxon>
        <taxon>Acutalibacteraceae</taxon>
        <taxon>Caproiciproducens</taxon>
    </lineage>
</organism>
<keyword evidence="3" id="KW-1003">Cell membrane</keyword>
<feature type="transmembrane region" description="Helical" evidence="7">
    <location>
        <begin position="242"/>
        <end position="263"/>
    </location>
</feature>
<dbReference type="PANTHER" id="PTHR43744:SF12">
    <property type="entry name" value="ABC TRANSPORTER PERMEASE PROTEIN MG189-RELATED"/>
    <property type="match status" value="1"/>
</dbReference>
<keyword evidence="4 7" id="KW-0812">Transmembrane</keyword>
<evidence type="ECO:0000256" key="2">
    <source>
        <dbReference type="ARBA" id="ARBA00022448"/>
    </source>
</evidence>
<evidence type="ECO:0000256" key="6">
    <source>
        <dbReference type="ARBA" id="ARBA00023136"/>
    </source>
</evidence>
<proteinExistence type="inferred from homology"/>
<evidence type="ECO:0000313" key="10">
    <source>
        <dbReference type="Proteomes" id="UP000719942"/>
    </source>
</evidence>
<comment type="caution">
    <text evidence="9">The sequence shown here is derived from an EMBL/GenBank/DDBJ whole genome shotgun (WGS) entry which is preliminary data.</text>
</comment>
<keyword evidence="6 7" id="KW-0472">Membrane</keyword>
<gene>
    <name evidence="9" type="ORF">J5W02_04810</name>
</gene>
<name>A0ABS7DLF4_9FIRM</name>
<dbReference type="PANTHER" id="PTHR43744">
    <property type="entry name" value="ABC TRANSPORTER PERMEASE PROTEIN MG189-RELATED-RELATED"/>
    <property type="match status" value="1"/>
</dbReference>
<feature type="transmembrane region" description="Helical" evidence="7">
    <location>
        <begin position="138"/>
        <end position="159"/>
    </location>
</feature>
<comment type="similarity">
    <text evidence="7">Belongs to the binding-protein-dependent transport system permease family.</text>
</comment>
<evidence type="ECO:0000256" key="1">
    <source>
        <dbReference type="ARBA" id="ARBA00004651"/>
    </source>
</evidence>
<evidence type="ECO:0000313" key="9">
    <source>
        <dbReference type="EMBL" id="MBW7572126.1"/>
    </source>
</evidence>
<dbReference type="RefSeq" id="WP_219964549.1">
    <property type="nucleotide sequence ID" value="NZ_JAGFNZ010000002.1"/>
</dbReference>
<feature type="transmembrane region" description="Helical" evidence="7">
    <location>
        <begin position="78"/>
        <end position="99"/>
    </location>
</feature>
<dbReference type="EMBL" id="JAGFNZ010000002">
    <property type="protein sequence ID" value="MBW7572126.1"/>
    <property type="molecule type" value="Genomic_DNA"/>
</dbReference>
<feature type="transmembrane region" description="Helical" evidence="7">
    <location>
        <begin position="111"/>
        <end position="132"/>
    </location>
</feature>
<dbReference type="PROSITE" id="PS50928">
    <property type="entry name" value="ABC_TM1"/>
    <property type="match status" value="1"/>
</dbReference>
<sequence>MASNAKKYYKLYVIIAVILMVFSLLIIAPYIWMMLTSFKSTREVLYNPGKVMPIKWTLSGYMTVLTKSPFFSWFKNSVIVSVTVTAAVIFTSTITGYVFSKYKFKGKNLLFWLVLSTMMVPSQITMIPRFLIINQIGLYNSLQALIIPAIVSGFGIYLCRQFCDEIPDSLCEAAKLDGAGDFRIYASIILPQLRPCIAALAIFTFLDIWNDYLNPLIMLSALKSMTLPLALTYFSDAHSTDISAVMAASALIMLPVTILLLCFQKQFIKGVTISGMK</sequence>
<dbReference type="InterPro" id="IPR000515">
    <property type="entry name" value="MetI-like"/>
</dbReference>
<dbReference type="Gene3D" id="1.10.3720.10">
    <property type="entry name" value="MetI-like"/>
    <property type="match status" value="1"/>
</dbReference>
<evidence type="ECO:0000259" key="8">
    <source>
        <dbReference type="PROSITE" id="PS50928"/>
    </source>
</evidence>
<evidence type="ECO:0000256" key="7">
    <source>
        <dbReference type="RuleBase" id="RU363032"/>
    </source>
</evidence>
<evidence type="ECO:0000256" key="3">
    <source>
        <dbReference type="ARBA" id="ARBA00022475"/>
    </source>
</evidence>
<evidence type="ECO:0000256" key="4">
    <source>
        <dbReference type="ARBA" id="ARBA00022692"/>
    </source>
</evidence>
<dbReference type="CDD" id="cd06261">
    <property type="entry name" value="TM_PBP2"/>
    <property type="match status" value="1"/>
</dbReference>
<evidence type="ECO:0000256" key="5">
    <source>
        <dbReference type="ARBA" id="ARBA00022989"/>
    </source>
</evidence>
<keyword evidence="2 7" id="KW-0813">Transport</keyword>
<feature type="transmembrane region" description="Helical" evidence="7">
    <location>
        <begin position="12"/>
        <end position="32"/>
    </location>
</feature>
<dbReference type="Pfam" id="PF00528">
    <property type="entry name" value="BPD_transp_1"/>
    <property type="match status" value="1"/>
</dbReference>
<accession>A0ABS7DLF4</accession>
<keyword evidence="5 7" id="KW-1133">Transmembrane helix</keyword>
<reference evidence="9 10" key="1">
    <citation type="submission" date="2021-03" db="EMBL/GenBank/DDBJ databases">
        <title>Caproiciproducens sp. nov. isolated from feces of cow.</title>
        <authorList>
            <person name="Choi J.-Y."/>
        </authorList>
    </citation>
    <scope>NUCLEOTIDE SEQUENCE [LARGE SCALE GENOMIC DNA]</scope>
    <source>
        <strain evidence="9 10">AGMB10547</strain>
    </source>
</reference>
<dbReference type="SUPFAM" id="SSF161098">
    <property type="entry name" value="MetI-like"/>
    <property type="match status" value="1"/>
</dbReference>
<protein>
    <submittedName>
        <fullName evidence="9">Carbohydrate ABC transporter permease</fullName>
    </submittedName>
</protein>
<feature type="domain" description="ABC transmembrane type-1" evidence="8">
    <location>
        <begin position="74"/>
        <end position="263"/>
    </location>
</feature>
<comment type="subcellular location">
    <subcellularLocation>
        <location evidence="1 7">Cell membrane</location>
        <topology evidence="1 7">Multi-pass membrane protein</topology>
    </subcellularLocation>
</comment>
<dbReference type="InterPro" id="IPR035906">
    <property type="entry name" value="MetI-like_sf"/>
</dbReference>
<keyword evidence="10" id="KW-1185">Reference proteome</keyword>